<evidence type="ECO:0000259" key="3">
    <source>
        <dbReference type="Pfam" id="PF14040"/>
    </source>
</evidence>
<dbReference type="OrthoDB" id="9762066at2"/>
<reference evidence="4 5" key="1">
    <citation type="submission" date="2019-06" db="EMBL/GenBank/DDBJ databases">
        <title>Sequencing the genomes of 1000 actinobacteria strains.</title>
        <authorList>
            <person name="Klenk H.-P."/>
        </authorList>
    </citation>
    <scope>NUCLEOTIDE SEQUENCE [LARGE SCALE GENOMIC DNA]</scope>
    <source>
        <strain evidence="4 5">DSM 8251</strain>
    </source>
</reference>
<name>A0A542ZCV3_9ACTN</name>
<organism evidence="4 5">
    <name type="scientific">Propioniferax innocua</name>
    <dbReference type="NCBI Taxonomy" id="1753"/>
    <lineage>
        <taxon>Bacteria</taxon>
        <taxon>Bacillati</taxon>
        <taxon>Actinomycetota</taxon>
        <taxon>Actinomycetes</taxon>
        <taxon>Propionibacteriales</taxon>
        <taxon>Propionibacteriaceae</taxon>
        <taxon>Propioniferax</taxon>
    </lineage>
</organism>
<evidence type="ECO:0000256" key="2">
    <source>
        <dbReference type="SAM" id="SignalP"/>
    </source>
</evidence>
<comment type="caution">
    <text evidence="4">The sequence shown here is derived from an EMBL/GenBank/DDBJ whole genome shotgun (WGS) entry which is preliminary data.</text>
</comment>
<protein>
    <submittedName>
        <fullName evidence="4">Deoxyribonuclease NucA/NucB</fullName>
    </submittedName>
</protein>
<feature type="region of interest" description="Disordered" evidence="1">
    <location>
        <begin position="59"/>
        <end position="85"/>
    </location>
</feature>
<dbReference type="EMBL" id="VFOR01000002">
    <property type="protein sequence ID" value="TQL58185.1"/>
    <property type="molecule type" value="Genomic_DNA"/>
</dbReference>
<evidence type="ECO:0000313" key="5">
    <source>
        <dbReference type="Proteomes" id="UP000316196"/>
    </source>
</evidence>
<evidence type="ECO:0000313" key="4">
    <source>
        <dbReference type="EMBL" id="TQL58185.1"/>
    </source>
</evidence>
<feature type="compositionally biased region" description="Polar residues" evidence="1">
    <location>
        <begin position="67"/>
        <end position="79"/>
    </location>
</feature>
<gene>
    <name evidence="4" type="ORF">FB460_2039</name>
</gene>
<keyword evidence="2" id="KW-0732">Signal</keyword>
<accession>A0A542ZCV3</accession>
<feature type="signal peptide" evidence="2">
    <location>
        <begin position="1"/>
        <end position="30"/>
    </location>
</feature>
<dbReference type="Pfam" id="PF14040">
    <property type="entry name" value="DNase_NucA_NucB"/>
    <property type="match status" value="1"/>
</dbReference>
<feature type="chain" id="PRO_5022076090" evidence="2">
    <location>
        <begin position="31"/>
        <end position="375"/>
    </location>
</feature>
<dbReference type="InterPro" id="IPR029476">
    <property type="entry name" value="DNase_NucA_NucB"/>
</dbReference>
<proteinExistence type="predicted"/>
<dbReference type="Proteomes" id="UP000316196">
    <property type="component" value="Unassembled WGS sequence"/>
</dbReference>
<dbReference type="AlphaFoldDB" id="A0A542ZCV3"/>
<sequence length="375" mass="41188">MLSCCHAPPLLSIAASILLLFSITPIPARAETNDFLDLCSKRDDGRYYCSSLRPIEGADPAVETRRSSASSTPNENNWNAKECSDKRGAPDRVLTDRFKLCAFMYVYSAVFDSDEIAVGGATHVVRINVSTDGTRAIDISHTVTRIHEWGAAKVAQYGWAMNINGPTTGKPILVKDYGSASTHRYTYKPALETGTQGMVSGTYMAGAKMGPFMSNAVFFDSPRFARCDNKMGKPKAQGCVAMGHAELHISTKNKEYYEHVRAAIAAGHPSRLTRLTDPKAIRKNRNAICPTDGSLPRPKGYECDEHPFASTYQGGRLPVVTQAIPSCQMKDPKSTGRGTSRCFIPQDSNNYGGNELRSMYSKQRVLEKDEFVVYV</sequence>
<dbReference type="RefSeq" id="WP_142094001.1">
    <property type="nucleotide sequence ID" value="NZ_BAAAMD010000002.1"/>
</dbReference>
<keyword evidence="5" id="KW-1185">Reference proteome</keyword>
<evidence type="ECO:0000256" key="1">
    <source>
        <dbReference type="SAM" id="MobiDB-lite"/>
    </source>
</evidence>
<feature type="domain" description="Deoxyribonuclease NucA/NucB" evidence="3">
    <location>
        <begin position="263"/>
        <end position="373"/>
    </location>
</feature>